<feature type="region of interest" description="Disordered" evidence="1">
    <location>
        <begin position="198"/>
        <end position="222"/>
    </location>
</feature>
<evidence type="ECO:0000313" key="3">
    <source>
        <dbReference type="Proteomes" id="UP000194127"/>
    </source>
</evidence>
<dbReference type="EMBL" id="KZ110605">
    <property type="protein sequence ID" value="OSX58170.1"/>
    <property type="molecule type" value="Genomic_DNA"/>
</dbReference>
<feature type="compositionally biased region" description="Basic and acidic residues" evidence="1">
    <location>
        <begin position="210"/>
        <end position="222"/>
    </location>
</feature>
<accession>A0A1X6MPD1</accession>
<proteinExistence type="predicted"/>
<dbReference type="AlphaFoldDB" id="A0A1X6MPD1"/>
<sequence>GEDIISDEGDEGLPADEGDCCDCLPGGLLEEQVLERPRGGDGGEGDGDLLVLDLTGTEVEAVTADDELAQECGGVSRGSMGISSCLTCTDDRLGDAGAWRGRSGWDGSDVAGCRSQGASVPECRAAGVLNSSDWHEVSFVNSDGPWSAIRARLPITDEERSSVSIAVRVVTRDVDLLLGVEGVLKSRAVEEFVSHVDGGRKGSMQQEPSPRVREDKYRPLKC</sequence>
<gene>
    <name evidence="2" type="ORF">POSPLADRAFT_1106523</name>
</gene>
<reference evidence="2 3" key="1">
    <citation type="submission" date="2017-04" db="EMBL/GenBank/DDBJ databases">
        <title>Genome Sequence of the Model Brown-Rot Fungus Postia placenta SB12.</title>
        <authorList>
            <consortium name="DOE Joint Genome Institute"/>
            <person name="Gaskell J."/>
            <person name="Kersten P."/>
            <person name="Larrondo L.F."/>
            <person name="Canessa P."/>
            <person name="Martinez D."/>
            <person name="Hibbett D."/>
            <person name="Schmoll M."/>
            <person name="Kubicek C.P."/>
            <person name="Martinez A.T."/>
            <person name="Yadav J."/>
            <person name="Master E."/>
            <person name="Magnuson J.K."/>
            <person name="James T."/>
            <person name="Yaver D."/>
            <person name="Berka R."/>
            <person name="Labutti K."/>
            <person name="Lipzen A."/>
            <person name="Aerts A."/>
            <person name="Barry K."/>
            <person name="Henrissat B."/>
            <person name="Blanchette R."/>
            <person name="Grigoriev I."/>
            <person name="Cullen D."/>
        </authorList>
    </citation>
    <scope>NUCLEOTIDE SEQUENCE [LARGE SCALE GENOMIC DNA]</scope>
    <source>
        <strain evidence="2 3">MAD-698-R-SB12</strain>
    </source>
</reference>
<keyword evidence="3" id="KW-1185">Reference proteome</keyword>
<name>A0A1X6MPD1_9APHY</name>
<protein>
    <submittedName>
        <fullName evidence="2">Uncharacterized protein</fullName>
    </submittedName>
</protein>
<dbReference type="RefSeq" id="XP_024334964.1">
    <property type="nucleotide sequence ID" value="XM_024483293.1"/>
</dbReference>
<evidence type="ECO:0000256" key="1">
    <source>
        <dbReference type="SAM" id="MobiDB-lite"/>
    </source>
</evidence>
<dbReference type="GeneID" id="36328242"/>
<evidence type="ECO:0000313" key="2">
    <source>
        <dbReference type="EMBL" id="OSX58170.1"/>
    </source>
</evidence>
<feature type="non-terminal residue" evidence="2">
    <location>
        <position position="222"/>
    </location>
</feature>
<organism evidence="2 3">
    <name type="scientific">Postia placenta MAD-698-R-SB12</name>
    <dbReference type="NCBI Taxonomy" id="670580"/>
    <lineage>
        <taxon>Eukaryota</taxon>
        <taxon>Fungi</taxon>
        <taxon>Dikarya</taxon>
        <taxon>Basidiomycota</taxon>
        <taxon>Agaricomycotina</taxon>
        <taxon>Agaricomycetes</taxon>
        <taxon>Polyporales</taxon>
        <taxon>Adustoporiaceae</taxon>
        <taxon>Rhodonia</taxon>
    </lineage>
</organism>
<dbReference type="Proteomes" id="UP000194127">
    <property type="component" value="Unassembled WGS sequence"/>
</dbReference>
<feature type="non-terminal residue" evidence="2">
    <location>
        <position position="1"/>
    </location>
</feature>